<evidence type="ECO:0000256" key="4">
    <source>
        <dbReference type="ARBA" id="ARBA00022840"/>
    </source>
</evidence>
<accession>A0A4V0P2B5</accession>
<dbReference type="Proteomes" id="UP000291236">
    <property type="component" value="Chromosome"/>
</dbReference>
<dbReference type="SUPFAM" id="SSF52540">
    <property type="entry name" value="P-loop containing nucleoside triphosphate hydrolases"/>
    <property type="match status" value="1"/>
</dbReference>
<protein>
    <submittedName>
        <fullName evidence="6">Oligopeptide ABC transporter ATP-binding protein OppF</fullName>
    </submittedName>
</protein>
<proteinExistence type="inferred from homology"/>
<dbReference type="OrthoDB" id="9784450at2"/>
<dbReference type="NCBIfam" id="NF011659">
    <property type="entry name" value="PRK15079.1"/>
    <property type="match status" value="1"/>
</dbReference>
<evidence type="ECO:0000256" key="1">
    <source>
        <dbReference type="ARBA" id="ARBA00005417"/>
    </source>
</evidence>
<dbReference type="GO" id="GO:0016887">
    <property type="term" value="F:ATP hydrolysis activity"/>
    <property type="evidence" value="ECO:0007669"/>
    <property type="project" value="InterPro"/>
</dbReference>
<dbReference type="InterPro" id="IPR050319">
    <property type="entry name" value="ABC_transp_ATP-bind"/>
</dbReference>
<sequence>MNQPILSVKNLKVHFPISKKGTFFQKVNLKAVDGVTLEVYKGETLGVVGESGCGKSTLARAIMRLLPSTEGSITLLGKNLLGLNKTQLRNARKDIQMIFQDPLASLNPRMTAGQIIAEPLRTFFPQLTHNEVKVKVANMMSLVGLIPEHINKYPHEFSGGQCQRIGIARALILEPKIIVCDEPVSALDVSIQAQIVNLLKKLQRELGLTLIFIAHDLSVVKHISDRILVMYLGRPVEIGTREQIYKNPRHPYTIALLSAVPIPDPELERKKVVQILQGDLPSPINPPSGCRFRTRCPVAEKKCSEIEPELKSANSGAQVSCLKVN</sequence>
<keyword evidence="3" id="KW-0547">Nucleotide-binding</keyword>
<dbReference type="CDD" id="cd03257">
    <property type="entry name" value="ABC_NikE_OppD_transporters"/>
    <property type="match status" value="1"/>
</dbReference>
<dbReference type="Gene3D" id="3.40.50.300">
    <property type="entry name" value="P-loop containing nucleotide triphosphate hydrolases"/>
    <property type="match status" value="1"/>
</dbReference>
<dbReference type="GO" id="GO:0005524">
    <property type="term" value="F:ATP binding"/>
    <property type="evidence" value="ECO:0007669"/>
    <property type="project" value="UniProtKB-KW"/>
</dbReference>
<name>A0A4V0P2B5_FLUSA</name>
<dbReference type="SMART" id="SM00382">
    <property type="entry name" value="AAA"/>
    <property type="match status" value="1"/>
</dbReference>
<dbReference type="EMBL" id="AP019368">
    <property type="protein sequence ID" value="BBH52647.1"/>
    <property type="molecule type" value="Genomic_DNA"/>
</dbReference>
<dbReference type="InterPro" id="IPR013563">
    <property type="entry name" value="Oligopep_ABC_C"/>
</dbReference>
<dbReference type="PROSITE" id="PS50893">
    <property type="entry name" value="ABC_TRANSPORTER_2"/>
    <property type="match status" value="1"/>
</dbReference>
<dbReference type="PANTHER" id="PTHR43776">
    <property type="entry name" value="TRANSPORT ATP-BINDING PROTEIN"/>
    <property type="match status" value="1"/>
</dbReference>
<comment type="similarity">
    <text evidence="1">Belongs to the ABC transporter superfamily.</text>
</comment>
<reference evidence="6 7" key="1">
    <citation type="submission" date="2018-12" db="EMBL/GenBank/DDBJ databases">
        <title>Rubrispira sanarue gen. nov., sp., nov., a member of the order Silvanigrellales, isolated from a brackish lake in Hamamatsu Japan.</title>
        <authorList>
            <person name="Maejima Y."/>
            <person name="Iino T."/>
            <person name="Muraguchi Y."/>
            <person name="Fukuda K."/>
            <person name="Nojiri H."/>
            <person name="Ohkuma M."/>
            <person name="Moriuchi R."/>
            <person name="Dohra H."/>
            <person name="Kimbara K."/>
            <person name="Shintani M."/>
        </authorList>
    </citation>
    <scope>NUCLEOTIDE SEQUENCE [LARGE SCALE GENOMIC DNA]</scope>
    <source>
        <strain evidence="6 7">RF1110005</strain>
    </source>
</reference>
<feature type="domain" description="ABC transporter" evidence="5">
    <location>
        <begin position="17"/>
        <end position="257"/>
    </location>
</feature>
<dbReference type="PROSITE" id="PS00211">
    <property type="entry name" value="ABC_TRANSPORTER_1"/>
    <property type="match status" value="1"/>
</dbReference>
<dbReference type="GO" id="GO:0015833">
    <property type="term" value="P:peptide transport"/>
    <property type="evidence" value="ECO:0007669"/>
    <property type="project" value="InterPro"/>
</dbReference>
<dbReference type="InterPro" id="IPR003439">
    <property type="entry name" value="ABC_transporter-like_ATP-bd"/>
</dbReference>
<keyword evidence="2" id="KW-0813">Transport</keyword>
<dbReference type="GO" id="GO:0055085">
    <property type="term" value="P:transmembrane transport"/>
    <property type="evidence" value="ECO:0007669"/>
    <property type="project" value="UniProtKB-ARBA"/>
</dbReference>
<dbReference type="InterPro" id="IPR017871">
    <property type="entry name" value="ABC_transporter-like_CS"/>
</dbReference>
<dbReference type="KEGG" id="sbf:JCM31447_10880"/>
<dbReference type="NCBIfam" id="NF008453">
    <property type="entry name" value="PRK11308.1"/>
    <property type="match status" value="1"/>
</dbReference>
<evidence type="ECO:0000313" key="7">
    <source>
        <dbReference type="Proteomes" id="UP000291236"/>
    </source>
</evidence>
<dbReference type="Pfam" id="PF08352">
    <property type="entry name" value="oligo_HPY"/>
    <property type="match status" value="1"/>
</dbReference>
<dbReference type="PANTHER" id="PTHR43776:SF7">
    <property type="entry name" value="D,D-DIPEPTIDE TRANSPORT ATP-BINDING PROTEIN DDPF-RELATED"/>
    <property type="match status" value="1"/>
</dbReference>
<gene>
    <name evidence="6" type="primary">oppF</name>
    <name evidence="6" type="ORF">JCM31447_10880</name>
</gene>
<evidence type="ECO:0000256" key="2">
    <source>
        <dbReference type="ARBA" id="ARBA00022448"/>
    </source>
</evidence>
<dbReference type="InterPro" id="IPR027417">
    <property type="entry name" value="P-loop_NTPase"/>
</dbReference>
<dbReference type="RefSeq" id="WP_130607320.1">
    <property type="nucleotide sequence ID" value="NZ_AP019368.1"/>
</dbReference>
<evidence type="ECO:0000259" key="5">
    <source>
        <dbReference type="PROSITE" id="PS50893"/>
    </source>
</evidence>
<dbReference type="NCBIfam" id="TIGR01727">
    <property type="entry name" value="oligo_HPY"/>
    <property type="match status" value="1"/>
</dbReference>
<dbReference type="InterPro" id="IPR003593">
    <property type="entry name" value="AAA+_ATPase"/>
</dbReference>
<evidence type="ECO:0000313" key="6">
    <source>
        <dbReference type="EMBL" id="BBH52647.1"/>
    </source>
</evidence>
<evidence type="ECO:0000256" key="3">
    <source>
        <dbReference type="ARBA" id="ARBA00022741"/>
    </source>
</evidence>
<dbReference type="FunFam" id="3.40.50.300:FF:000016">
    <property type="entry name" value="Oligopeptide ABC transporter ATP-binding component"/>
    <property type="match status" value="1"/>
</dbReference>
<dbReference type="Pfam" id="PF00005">
    <property type="entry name" value="ABC_tran"/>
    <property type="match status" value="1"/>
</dbReference>
<keyword evidence="7" id="KW-1185">Reference proteome</keyword>
<dbReference type="AlphaFoldDB" id="A0A4V0P2B5"/>
<organism evidence="6 7">
    <name type="scientific">Fluviispira sanaruensis</name>
    <dbReference type="NCBI Taxonomy" id="2493639"/>
    <lineage>
        <taxon>Bacteria</taxon>
        <taxon>Pseudomonadati</taxon>
        <taxon>Bdellovibrionota</taxon>
        <taxon>Oligoflexia</taxon>
        <taxon>Silvanigrellales</taxon>
        <taxon>Silvanigrellaceae</taxon>
        <taxon>Fluviispira</taxon>
    </lineage>
</organism>
<keyword evidence="4 6" id="KW-0067">ATP-binding</keyword>